<protein>
    <submittedName>
        <fullName evidence="2">Uncharacterized protein</fullName>
    </submittedName>
</protein>
<keyword evidence="3" id="KW-1185">Reference proteome</keyword>
<organism evidence="2 3">
    <name type="scientific">Methylobacterium organophilum</name>
    <dbReference type="NCBI Taxonomy" id="410"/>
    <lineage>
        <taxon>Bacteria</taxon>
        <taxon>Pseudomonadati</taxon>
        <taxon>Pseudomonadota</taxon>
        <taxon>Alphaproteobacteria</taxon>
        <taxon>Hyphomicrobiales</taxon>
        <taxon>Methylobacteriaceae</taxon>
        <taxon>Methylobacterium</taxon>
    </lineage>
</organism>
<gene>
    <name evidence="2" type="ORF">LKMONMHP_0981</name>
</gene>
<reference evidence="2" key="2">
    <citation type="submission" date="2021-08" db="EMBL/GenBank/DDBJ databases">
        <authorList>
            <person name="Tani A."/>
            <person name="Ola A."/>
            <person name="Ogura Y."/>
            <person name="Katsura K."/>
            <person name="Hayashi T."/>
        </authorList>
    </citation>
    <scope>NUCLEOTIDE SEQUENCE</scope>
    <source>
        <strain evidence="2">NBRC 15689</strain>
    </source>
</reference>
<feature type="compositionally biased region" description="Low complexity" evidence="1">
    <location>
        <begin position="26"/>
        <end position="42"/>
    </location>
</feature>
<name>A0ABQ4T5D8_METOR</name>
<feature type="region of interest" description="Disordered" evidence="1">
    <location>
        <begin position="1"/>
        <end position="60"/>
    </location>
</feature>
<comment type="caution">
    <text evidence="2">The sequence shown here is derived from an EMBL/GenBank/DDBJ whole genome shotgun (WGS) entry which is preliminary data.</text>
</comment>
<sequence length="60" mass="6289">MTNRSMVKPSATVKANTTPLPPMPAPEDSTTPTTTHEPTDSPQPNASAAHTPGDKPRPKV</sequence>
<proteinExistence type="predicted"/>
<evidence type="ECO:0000313" key="2">
    <source>
        <dbReference type="EMBL" id="GJE26135.1"/>
    </source>
</evidence>
<dbReference type="Proteomes" id="UP001055156">
    <property type="component" value="Unassembled WGS sequence"/>
</dbReference>
<reference evidence="2" key="1">
    <citation type="journal article" date="2021" name="Front. Microbiol.">
        <title>Comprehensive Comparative Genomics and Phenotyping of Methylobacterium Species.</title>
        <authorList>
            <person name="Alessa O."/>
            <person name="Ogura Y."/>
            <person name="Fujitani Y."/>
            <person name="Takami H."/>
            <person name="Hayashi T."/>
            <person name="Sahin N."/>
            <person name="Tani A."/>
        </authorList>
    </citation>
    <scope>NUCLEOTIDE SEQUENCE</scope>
    <source>
        <strain evidence="2">NBRC 15689</strain>
    </source>
</reference>
<accession>A0ABQ4T5D8</accession>
<dbReference type="EMBL" id="BPQV01000002">
    <property type="protein sequence ID" value="GJE26135.1"/>
    <property type="molecule type" value="Genomic_DNA"/>
</dbReference>
<evidence type="ECO:0000313" key="3">
    <source>
        <dbReference type="Proteomes" id="UP001055156"/>
    </source>
</evidence>
<evidence type="ECO:0000256" key="1">
    <source>
        <dbReference type="SAM" id="MobiDB-lite"/>
    </source>
</evidence>
<dbReference type="RefSeq" id="WP_238310075.1">
    <property type="nucleotide sequence ID" value="NZ_BPQV01000002.1"/>
</dbReference>